<dbReference type="EMBL" id="CAJVPP010009808">
    <property type="protein sequence ID" value="CAG8707098.1"/>
    <property type="molecule type" value="Genomic_DNA"/>
</dbReference>
<sequence>MSSSWYAYFDKTQPKNYRFLGFYEYRSKQVDFTFSFRTESYKLQMDLYCLINNGTEEMKKIASQLNNIFKRALIATMISECCLPYGQNVCYGKLEPCTTTVISECYLPYSQNACCYIFTNRDNFLDVNAFWNKIELNKQLQNQLQTAGIVEATSSLISISTKTFVTAIRNVHSAIENVNDILKITGAENTNKRPAEEPFPVITPPPNLCDRSSSLCYNNEESTEASTEASSKTNDHNESNIEITRKEDDNPFKAKTVEDSTKYKSYAINNVIINNVSKNDITQDGYNISIDFRNFQLKCLSSIMYCNELKPEYVECSEKTWNKARPRSLAPKMMPTVAHLVIIEYNTLLNERPSLNTRANGESESSKERRLLDDHNHSRKLDFQIITKIDDTDRELIFGEIKPLHYTKTINKSIIKLAEFMKGSLD</sequence>
<protein>
    <submittedName>
        <fullName evidence="2">6133_t:CDS:1</fullName>
    </submittedName>
</protein>
<reference evidence="2" key="1">
    <citation type="submission" date="2021-06" db="EMBL/GenBank/DDBJ databases">
        <authorList>
            <person name="Kallberg Y."/>
            <person name="Tangrot J."/>
            <person name="Rosling A."/>
        </authorList>
    </citation>
    <scope>NUCLEOTIDE SEQUENCE</scope>
    <source>
        <strain evidence="2">87-6 pot B 2015</strain>
    </source>
</reference>
<keyword evidence="3" id="KW-1185">Reference proteome</keyword>
<evidence type="ECO:0000313" key="3">
    <source>
        <dbReference type="Proteomes" id="UP000789375"/>
    </source>
</evidence>
<accession>A0A9N9N783</accession>
<evidence type="ECO:0000256" key="1">
    <source>
        <dbReference type="SAM" id="MobiDB-lite"/>
    </source>
</evidence>
<name>A0A9N9N783_FUNMO</name>
<evidence type="ECO:0000313" key="2">
    <source>
        <dbReference type="EMBL" id="CAG8707098.1"/>
    </source>
</evidence>
<dbReference type="AlphaFoldDB" id="A0A9N9N783"/>
<feature type="region of interest" description="Disordered" evidence="1">
    <location>
        <begin position="220"/>
        <end position="253"/>
    </location>
</feature>
<proteinExistence type="predicted"/>
<feature type="compositionally biased region" description="Basic and acidic residues" evidence="1">
    <location>
        <begin position="233"/>
        <end position="253"/>
    </location>
</feature>
<dbReference type="Proteomes" id="UP000789375">
    <property type="component" value="Unassembled WGS sequence"/>
</dbReference>
<feature type="non-terminal residue" evidence="2">
    <location>
        <position position="1"/>
    </location>
</feature>
<organism evidence="2 3">
    <name type="scientific">Funneliformis mosseae</name>
    <name type="common">Endomycorrhizal fungus</name>
    <name type="synonym">Glomus mosseae</name>
    <dbReference type="NCBI Taxonomy" id="27381"/>
    <lineage>
        <taxon>Eukaryota</taxon>
        <taxon>Fungi</taxon>
        <taxon>Fungi incertae sedis</taxon>
        <taxon>Mucoromycota</taxon>
        <taxon>Glomeromycotina</taxon>
        <taxon>Glomeromycetes</taxon>
        <taxon>Glomerales</taxon>
        <taxon>Glomeraceae</taxon>
        <taxon>Funneliformis</taxon>
    </lineage>
</organism>
<gene>
    <name evidence="2" type="ORF">FMOSSE_LOCUS14087</name>
</gene>
<comment type="caution">
    <text evidence="2">The sequence shown here is derived from an EMBL/GenBank/DDBJ whole genome shotgun (WGS) entry which is preliminary data.</text>
</comment>